<name>A0AAV1M8E4_9NEOP</name>
<organism evidence="1 2">
    <name type="scientific">Parnassius mnemosyne</name>
    <name type="common">clouded apollo</name>
    <dbReference type="NCBI Taxonomy" id="213953"/>
    <lineage>
        <taxon>Eukaryota</taxon>
        <taxon>Metazoa</taxon>
        <taxon>Ecdysozoa</taxon>
        <taxon>Arthropoda</taxon>
        <taxon>Hexapoda</taxon>
        <taxon>Insecta</taxon>
        <taxon>Pterygota</taxon>
        <taxon>Neoptera</taxon>
        <taxon>Endopterygota</taxon>
        <taxon>Lepidoptera</taxon>
        <taxon>Glossata</taxon>
        <taxon>Ditrysia</taxon>
        <taxon>Papilionoidea</taxon>
        <taxon>Papilionidae</taxon>
        <taxon>Parnassiinae</taxon>
        <taxon>Parnassini</taxon>
        <taxon>Parnassius</taxon>
        <taxon>Driopa</taxon>
    </lineage>
</organism>
<comment type="caution">
    <text evidence="1">The sequence shown here is derived from an EMBL/GenBank/DDBJ whole genome shotgun (WGS) entry which is preliminary data.</text>
</comment>
<evidence type="ECO:0000313" key="1">
    <source>
        <dbReference type="EMBL" id="CAK1603988.1"/>
    </source>
</evidence>
<proteinExistence type="predicted"/>
<dbReference type="PANTHER" id="PTHR38681">
    <property type="entry name" value="RETROVIRUS-RELATED POL POLYPROTEIN FROM TRANSPOSON 412-LIKE PROTEIN-RELATED"/>
    <property type="match status" value="1"/>
</dbReference>
<sequence>MVERVHRHLKAAIMCHNSTQWTEVLLRVLLGIRSSWKQDIQASSAELVYSETLHLPGEFLSPKENNCTEDFITIAARLRSHMAKLTAKPAKWHREMVHFIYPKV</sequence>
<keyword evidence="2" id="KW-1185">Reference proteome</keyword>
<dbReference type="Proteomes" id="UP001314205">
    <property type="component" value="Unassembled WGS sequence"/>
</dbReference>
<dbReference type="InterPro" id="IPR036397">
    <property type="entry name" value="RNaseH_sf"/>
</dbReference>
<dbReference type="AlphaFoldDB" id="A0AAV1M8E4"/>
<dbReference type="Gene3D" id="3.30.420.10">
    <property type="entry name" value="Ribonuclease H-like superfamily/Ribonuclease H"/>
    <property type="match status" value="1"/>
</dbReference>
<reference evidence="1 2" key="1">
    <citation type="submission" date="2023-11" db="EMBL/GenBank/DDBJ databases">
        <authorList>
            <person name="Hedman E."/>
            <person name="Englund M."/>
            <person name="Stromberg M."/>
            <person name="Nyberg Akerstrom W."/>
            <person name="Nylinder S."/>
            <person name="Jareborg N."/>
            <person name="Kallberg Y."/>
            <person name="Kronander E."/>
        </authorList>
    </citation>
    <scope>NUCLEOTIDE SEQUENCE [LARGE SCALE GENOMIC DNA]</scope>
</reference>
<accession>A0AAV1M8E4</accession>
<dbReference type="PANTHER" id="PTHR38681:SF1">
    <property type="entry name" value="RETROVIRUS-RELATED POL POLYPROTEIN FROM TRANSPOSON 412-LIKE PROTEIN"/>
    <property type="match status" value="1"/>
</dbReference>
<gene>
    <name evidence="1" type="ORF">PARMNEM_LOCUS22275</name>
</gene>
<protein>
    <submittedName>
        <fullName evidence="1">Uncharacterized protein</fullName>
    </submittedName>
</protein>
<dbReference type="EMBL" id="CAVLGL010000159">
    <property type="protein sequence ID" value="CAK1603988.1"/>
    <property type="molecule type" value="Genomic_DNA"/>
</dbReference>
<evidence type="ECO:0000313" key="2">
    <source>
        <dbReference type="Proteomes" id="UP001314205"/>
    </source>
</evidence>
<dbReference type="GO" id="GO:0003676">
    <property type="term" value="F:nucleic acid binding"/>
    <property type="evidence" value="ECO:0007669"/>
    <property type="project" value="InterPro"/>
</dbReference>